<dbReference type="InterPro" id="IPR053793">
    <property type="entry name" value="PB1-like"/>
</dbReference>
<evidence type="ECO:0000259" key="10">
    <source>
        <dbReference type="PROSITE" id="PS51745"/>
    </source>
</evidence>
<evidence type="ECO:0000256" key="9">
    <source>
        <dbReference type="SAM" id="MobiDB-lite"/>
    </source>
</evidence>
<keyword evidence="4 8" id="KW-0805">Transcription regulation</keyword>
<evidence type="ECO:0000256" key="4">
    <source>
        <dbReference type="ARBA" id="ARBA00023015"/>
    </source>
</evidence>
<gene>
    <name evidence="11" type="ORF">POM88_008551</name>
</gene>
<feature type="domain" description="PB1" evidence="10">
    <location>
        <begin position="110"/>
        <end position="201"/>
    </location>
</feature>
<feature type="region of interest" description="Disordered" evidence="9">
    <location>
        <begin position="74"/>
        <end position="102"/>
    </location>
</feature>
<dbReference type="GO" id="GO:0005634">
    <property type="term" value="C:nucleus"/>
    <property type="evidence" value="ECO:0007669"/>
    <property type="project" value="UniProtKB-SubCell"/>
</dbReference>
<dbReference type="PANTHER" id="PTHR31734:SF94">
    <property type="entry name" value="AUXIN-RESPONSIVE PROTEIN IAA30"/>
    <property type="match status" value="1"/>
</dbReference>
<keyword evidence="5 8" id="KW-0804">Transcription</keyword>
<evidence type="ECO:0000256" key="6">
    <source>
        <dbReference type="ARBA" id="ARBA00023242"/>
    </source>
</evidence>
<proteinExistence type="inferred from homology"/>
<evidence type="ECO:0000256" key="2">
    <source>
        <dbReference type="ARBA" id="ARBA00006728"/>
    </source>
</evidence>
<evidence type="ECO:0000256" key="7">
    <source>
        <dbReference type="ARBA" id="ARBA00023294"/>
    </source>
</evidence>
<dbReference type="EMBL" id="JAUIZM010000002">
    <property type="protein sequence ID" value="KAK1398688.1"/>
    <property type="molecule type" value="Genomic_DNA"/>
</dbReference>
<evidence type="ECO:0000256" key="5">
    <source>
        <dbReference type="ARBA" id="ARBA00023163"/>
    </source>
</evidence>
<comment type="subunit">
    <text evidence="8">Homodimers and heterodimers.</text>
</comment>
<evidence type="ECO:0000313" key="11">
    <source>
        <dbReference type="EMBL" id="KAK1398688.1"/>
    </source>
</evidence>
<keyword evidence="7 8" id="KW-0927">Auxin signaling pathway</keyword>
<comment type="function">
    <text evidence="8">Aux/IAA proteins are short-lived transcriptional factors that function as repressors of early auxin response genes at low auxin concentrations.</text>
</comment>
<sequence length="202" mass="22552">MRRSMTTRDSSTTSSALSITSSIDSSSNYQTLNPYLPTHLSLGLAISSTNFSPRQQASADWPPINTLRRRAMITGEGDRNTNPGSPLSSSSSSSCRKMRKISNNTSGDNSLFVKVKMEGIKIGRKIDVLALHGYPHLITTLEHMFSTPNILWAQGEQYSYHKWSHVLTYEDQDGDWMMVGDVPWEMFLTTVKKLKITRSASS</sequence>
<evidence type="ECO:0000256" key="8">
    <source>
        <dbReference type="RuleBase" id="RU004549"/>
    </source>
</evidence>
<dbReference type="GO" id="GO:0009734">
    <property type="term" value="P:auxin-activated signaling pathway"/>
    <property type="evidence" value="ECO:0007669"/>
    <property type="project" value="UniProtKB-UniRule"/>
</dbReference>
<dbReference type="AlphaFoldDB" id="A0AAD8N8N8"/>
<dbReference type="Gene3D" id="3.10.20.90">
    <property type="entry name" value="Phosphatidylinositol 3-kinase Catalytic Subunit, Chain A, domain 1"/>
    <property type="match status" value="1"/>
</dbReference>
<organism evidence="11 12">
    <name type="scientific">Heracleum sosnowskyi</name>
    <dbReference type="NCBI Taxonomy" id="360622"/>
    <lineage>
        <taxon>Eukaryota</taxon>
        <taxon>Viridiplantae</taxon>
        <taxon>Streptophyta</taxon>
        <taxon>Embryophyta</taxon>
        <taxon>Tracheophyta</taxon>
        <taxon>Spermatophyta</taxon>
        <taxon>Magnoliopsida</taxon>
        <taxon>eudicotyledons</taxon>
        <taxon>Gunneridae</taxon>
        <taxon>Pentapetalae</taxon>
        <taxon>asterids</taxon>
        <taxon>campanulids</taxon>
        <taxon>Apiales</taxon>
        <taxon>Apiaceae</taxon>
        <taxon>Apioideae</taxon>
        <taxon>apioid superclade</taxon>
        <taxon>Tordylieae</taxon>
        <taxon>Tordyliinae</taxon>
        <taxon>Heracleum</taxon>
    </lineage>
</organism>
<evidence type="ECO:0000256" key="3">
    <source>
        <dbReference type="ARBA" id="ARBA00022491"/>
    </source>
</evidence>
<evidence type="ECO:0000313" key="12">
    <source>
        <dbReference type="Proteomes" id="UP001237642"/>
    </source>
</evidence>
<dbReference type="SUPFAM" id="SSF54277">
    <property type="entry name" value="CAD &amp; PB1 domains"/>
    <property type="match status" value="1"/>
</dbReference>
<dbReference type="PROSITE" id="PS51745">
    <property type="entry name" value="PB1"/>
    <property type="match status" value="1"/>
</dbReference>
<reference evidence="11" key="1">
    <citation type="submission" date="2023-02" db="EMBL/GenBank/DDBJ databases">
        <title>Genome of toxic invasive species Heracleum sosnowskyi carries increased number of genes despite the absence of recent whole-genome duplications.</title>
        <authorList>
            <person name="Schelkunov M."/>
            <person name="Shtratnikova V."/>
            <person name="Makarenko M."/>
            <person name="Klepikova A."/>
            <person name="Omelchenko D."/>
            <person name="Novikova G."/>
            <person name="Obukhova E."/>
            <person name="Bogdanov V."/>
            <person name="Penin A."/>
            <person name="Logacheva M."/>
        </authorList>
    </citation>
    <scope>NUCLEOTIDE SEQUENCE</scope>
    <source>
        <strain evidence="11">Hsosn_3</strain>
        <tissue evidence="11">Leaf</tissue>
    </source>
</reference>
<dbReference type="Pfam" id="PF02309">
    <property type="entry name" value="AUX_IAA"/>
    <property type="match status" value="1"/>
</dbReference>
<dbReference type="Proteomes" id="UP001237642">
    <property type="component" value="Unassembled WGS sequence"/>
</dbReference>
<keyword evidence="12" id="KW-1185">Reference proteome</keyword>
<dbReference type="GO" id="GO:0006355">
    <property type="term" value="P:regulation of DNA-templated transcription"/>
    <property type="evidence" value="ECO:0007669"/>
    <property type="project" value="InterPro"/>
</dbReference>
<comment type="caution">
    <text evidence="11">The sequence shown here is derived from an EMBL/GenBank/DDBJ whole genome shotgun (WGS) entry which is preliminary data.</text>
</comment>
<keyword evidence="3 8" id="KW-0678">Repressor</keyword>
<comment type="similarity">
    <text evidence="2 8">Belongs to the Aux/IAA family.</text>
</comment>
<keyword evidence="6 8" id="KW-0539">Nucleus</keyword>
<dbReference type="InterPro" id="IPR003311">
    <property type="entry name" value="AUX_IAA"/>
</dbReference>
<evidence type="ECO:0000256" key="1">
    <source>
        <dbReference type="ARBA" id="ARBA00004123"/>
    </source>
</evidence>
<comment type="subcellular location">
    <subcellularLocation>
        <location evidence="1 8">Nucleus</location>
    </subcellularLocation>
</comment>
<dbReference type="PANTHER" id="PTHR31734">
    <property type="entry name" value="AUXIN-RESPONSIVE PROTEIN IAA17"/>
    <property type="match status" value="1"/>
</dbReference>
<protein>
    <recommendedName>
        <fullName evidence="8">Auxin-responsive protein</fullName>
    </recommendedName>
</protein>
<accession>A0AAD8N8N8</accession>
<name>A0AAD8N8N8_9APIA</name>
<reference evidence="11" key="2">
    <citation type="submission" date="2023-05" db="EMBL/GenBank/DDBJ databases">
        <authorList>
            <person name="Schelkunov M.I."/>
        </authorList>
    </citation>
    <scope>NUCLEOTIDE SEQUENCE</scope>
    <source>
        <strain evidence="11">Hsosn_3</strain>
        <tissue evidence="11">Leaf</tissue>
    </source>
</reference>
<dbReference type="InterPro" id="IPR033389">
    <property type="entry name" value="AUX/IAA_dom"/>
</dbReference>